<evidence type="ECO:0000313" key="2">
    <source>
        <dbReference type="EMBL" id="NHN55308.1"/>
    </source>
</evidence>
<dbReference type="EMBL" id="JAAOIV010000003">
    <property type="protein sequence ID" value="NHN55308.1"/>
    <property type="molecule type" value="Genomic_DNA"/>
</dbReference>
<organism evidence="2 3">
    <name type="scientific">Metallococcus carri</name>
    <dbReference type="NCBI Taxonomy" id="1656884"/>
    <lineage>
        <taxon>Bacteria</taxon>
        <taxon>Bacillati</taxon>
        <taxon>Actinomycetota</taxon>
        <taxon>Actinomycetes</taxon>
        <taxon>Micrococcales</taxon>
        <taxon>Dermacoccaceae</taxon>
        <taxon>Metallococcus</taxon>
    </lineage>
</organism>
<reference evidence="2" key="1">
    <citation type="submission" date="2020-03" db="EMBL/GenBank/DDBJ databases">
        <title>Draft sequencing of Calidifontibacter sp. DB0510.</title>
        <authorList>
            <person name="Kim D.-U."/>
        </authorList>
    </citation>
    <scope>NUCLEOTIDE SEQUENCE</scope>
    <source>
        <strain evidence="2">DB0510</strain>
    </source>
</reference>
<dbReference type="InterPro" id="IPR025323">
    <property type="entry name" value="DUF4229"/>
</dbReference>
<proteinExistence type="predicted"/>
<name>A0A967EGN5_9MICO</name>
<keyword evidence="1" id="KW-0472">Membrane</keyword>
<dbReference type="RefSeq" id="WP_166194597.1">
    <property type="nucleotide sequence ID" value="NZ_JAAOIV010000003.1"/>
</dbReference>
<keyword evidence="1" id="KW-1133">Transmembrane helix</keyword>
<feature type="transmembrane region" description="Helical" evidence="1">
    <location>
        <begin position="5"/>
        <end position="22"/>
    </location>
</feature>
<dbReference type="Pfam" id="PF14012">
    <property type="entry name" value="DUF4229"/>
    <property type="match status" value="1"/>
</dbReference>
<evidence type="ECO:0000313" key="3">
    <source>
        <dbReference type="Proteomes" id="UP000744769"/>
    </source>
</evidence>
<comment type="caution">
    <text evidence="2">The sequence shown here is derived from an EMBL/GenBank/DDBJ whole genome shotgun (WGS) entry which is preliminary data.</text>
</comment>
<protein>
    <submittedName>
        <fullName evidence="2">DUF4229 domain-containing protein</fullName>
    </submittedName>
</protein>
<keyword evidence="1" id="KW-0812">Transmembrane</keyword>
<sequence length="77" mass="8837">MRYTLLRILLFFGVLIVCWFLGLRGWPLLLIAAVASSIVSLVALRGPREQFAAQIEQRVADKRLKADQHRTLEDEDE</sequence>
<dbReference type="Proteomes" id="UP000744769">
    <property type="component" value="Unassembled WGS sequence"/>
</dbReference>
<evidence type="ECO:0000256" key="1">
    <source>
        <dbReference type="SAM" id="Phobius"/>
    </source>
</evidence>
<feature type="transmembrane region" description="Helical" evidence="1">
    <location>
        <begin position="28"/>
        <end position="44"/>
    </location>
</feature>
<keyword evidence="3" id="KW-1185">Reference proteome</keyword>
<accession>A0A967EGN5</accession>
<dbReference type="AlphaFoldDB" id="A0A967EGN5"/>
<gene>
    <name evidence="2" type="ORF">G9U51_05855</name>
</gene>